<dbReference type="InterPro" id="IPR036177">
    <property type="entry name" value="Peptidase_M55_sf"/>
</dbReference>
<keyword evidence="4" id="KW-1185">Reference proteome</keyword>
<evidence type="ECO:0000313" key="1">
    <source>
        <dbReference type="EMBL" id="EFW94099.1"/>
    </source>
</evidence>
<dbReference type="Gene3D" id="3.30.1360.130">
    <property type="entry name" value="Dipeptide transport protein"/>
    <property type="match status" value="1"/>
</dbReference>
<dbReference type="EMBL" id="AEMG01000002">
    <property type="protein sequence ID" value="EFW94099.1"/>
    <property type="molecule type" value="Genomic_DNA"/>
</dbReference>
<keyword evidence="1" id="KW-0645">Protease</keyword>
<gene>
    <name evidence="2" type="ORF">SAMN05444342_1869</name>
    <name evidence="1" type="ORF">ZOD2009_03110</name>
</gene>
<dbReference type="SUPFAM" id="SSF63992">
    <property type="entry name" value="Dipeptide transport protein"/>
    <property type="match status" value="1"/>
</dbReference>
<dbReference type="PATRIC" id="fig|797209.4.peg.606"/>
<dbReference type="CDD" id="cd08663">
    <property type="entry name" value="DAP_dppA_1"/>
    <property type="match status" value="1"/>
</dbReference>
<dbReference type="GO" id="GO:0004177">
    <property type="term" value="F:aminopeptidase activity"/>
    <property type="evidence" value="ECO:0007669"/>
    <property type="project" value="UniProtKB-KW"/>
</dbReference>
<protein>
    <submittedName>
        <fullName evidence="2">D-amino peptidase</fullName>
    </submittedName>
    <submittedName>
        <fullName evidence="1">Peptidase M55 D-aminopeptidase</fullName>
    </submittedName>
</protein>
<organism evidence="1 3">
    <name type="scientific">Haladaptatus paucihalophilus DX253</name>
    <dbReference type="NCBI Taxonomy" id="797209"/>
    <lineage>
        <taxon>Archaea</taxon>
        <taxon>Methanobacteriati</taxon>
        <taxon>Methanobacteriota</taxon>
        <taxon>Stenosarchaea group</taxon>
        <taxon>Halobacteria</taxon>
        <taxon>Halobacteriales</taxon>
        <taxon>Haladaptataceae</taxon>
        <taxon>Haladaptatus</taxon>
    </lineage>
</organism>
<reference evidence="1 3" key="1">
    <citation type="journal article" date="2014" name="ISME J.">
        <title>Trehalose/2-sulfotrehalose biosynthesis and glycine-betaine uptake are widely spread mechanisms for osmoadaptation in the Halobacteriales.</title>
        <authorList>
            <person name="Youssef N.H."/>
            <person name="Savage-Ashlock K.N."/>
            <person name="McCully A.L."/>
            <person name="Luedtke B."/>
            <person name="Shaw E.I."/>
            <person name="Hoff W.D."/>
            <person name="Elshahed M.S."/>
        </authorList>
    </citation>
    <scope>NUCLEOTIDE SEQUENCE [LARGE SCALE GENOMIC DNA]</scope>
    <source>
        <strain evidence="1 3">DX253</strain>
    </source>
</reference>
<dbReference type="AlphaFoldDB" id="E7QPD8"/>
<reference evidence="4" key="2">
    <citation type="submission" date="2016-11" db="EMBL/GenBank/DDBJ databases">
        <authorList>
            <person name="Varghese N."/>
            <person name="Submissions S."/>
        </authorList>
    </citation>
    <scope>NUCLEOTIDE SEQUENCE [LARGE SCALE GENOMIC DNA]</scope>
    <source>
        <strain evidence="4">DX253</strain>
    </source>
</reference>
<keyword evidence="1" id="KW-0031">Aminopeptidase</keyword>
<dbReference type="Proteomes" id="UP000003751">
    <property type="component" value="Unassembled WGS sequence"/>
</dbReference>
<dbReference type="InterPro" id="IPR027476">
    <property type="entry name" value="DppA_N"/>
</dbReference>
<dbReference type="RefSeq" id="WP_007976923.1">
    <property type="nucleotide sequence ID" value="NZ_AEMG01000002.1"/>
</dbReference>
<keyword evidence="1" id="KW-0378">Hydrolase</keyword>
<dbReference type="eggNOG" id="arCOG04080">
    <property type="taxonomic scope" value="Archaea"/>
</dbReference>
<sequence>MKVFISADMEGITGIADPSDVVKGEADYPAGREAMVADVNAAVEGALSGGAEAVLVNDSHSSMTNLPRESLHESARLIRGGTKPWSMMQGLSEDHDVAFFVGYHAKAGTPEAVLNHTYYGQVLLSLRVNGTEVGELGWNAGLAASIGVPVGLVTGDDATEAEALDRLEDVETAVVKDAVDRFTANCLPPERARARIRDGAERAVRRASDFAQPTPDEPVTIEADWAATNQAASAAGIPSVERVAGRTTRIEADSYVAAFEASVAMLHGGGAGRNEFYG</sequence>
<reference evidence="2" key="3">
    <citation type="submission" date="2016-11" db="EMBL/GenBank/DDBJ databases">
        <authorList>
            <person name="Jaros S."/>
            <person name="Januszkiewicz K."/>
            <person name="Wedrychowicz H."/>
        </authorList>
    </citation>
    <scope>NUCLEOTIDE SEQUENCE [LARGE SCALE GENOMIC DNA]</scope>
    <source>
        <strain evidence="2">DX253</strain>
    </source>
</reference>
<proteinExistence type="predicted"/>
<evidence type="ECO:0000313" key="3">
    <source>
        <dbReference type="Proteomes" id="UP000003751"/>
    </source>
</evidence>
<dbReference type="InterPro" id="IPR007035">
    <property type="entry name" value="Peptidase_M55"/>
</dbReference>
<dbReference type="EMBL" id="FRAN01000002">
    <property type="protein sequence ID" value="SHK61804.1"/>
    <property type="molecule type" value="Genomic_DNA"/>
</dbReference>
<evidence type="ECO:0000313" key="4">
    <source>
        <dbReference type="Proteomes" id="UP000184203"/>
    </source>
</evidence>
<name>E7QPD8_HALPU</name>
<dbReference type="Gene3D" id="3.40.50.10780">
    <property type="entry name" value="Dipeptide transport protein"/>
    <property type="match status" value="1"/>
</dbReference>
<dbReference type="PIRSF" id="PIRSF015853">
    <property type="entry name" value="Pep_DppA"/>
    <property type="match status" value="1"/>
</dbReference>
<dbReference type="Proteomes" id="UP000184203">
    <property type="component" value="Unassembled WGS sequence"/>
</dbReference>
<dbReference type="Pfam" id="PF04951">
    <property type="entry name" value="Peptidase_M55"/>
    <property type="match status" value="1"/>
</dbReference>
<dbReference type="OrthoDB" id="85097at2157"/>
<dbReference type="STRING" id="797209.GCA_000376445_01598"/>
<evidence type="ECO:0000313" key="2">
    <source>
        <dbReference type="EMBL" id="SHK61804.1"/>
    </source>
</evidence>
<accession>E7QPD8</accession>